<organism evidence="1 2">
    <name type="scientific">Polynucleobacter kasalickyi</name>
    <dbReference type="NCBI Taxonomy" id="1938817"/>
    <lineage>
        <taxon>Bacteria</taxon>
        <taxon>Pseudomonadati</taxon>
        <taxon>Pseudomonadota</taxon>
        <taxon>Betaproteobacteria</taxon>
        <taxon>Burkholderiales</taxon>
        <taxon>Burkholderiaceae</taxon>
        <taxon>Polynucleobacter</taxon>
    </lineage>
</organism>
<evidence type="ECO:0000313" key="2">
    <source>
        <dbReference type="Proteomes" id="UP000192708"/>
    </source>
</evidence>
<proteinExistence type="predicted"/>
<dbReference type="EMBL" id="FWXJ01000003">
    <property type="protein sequence ID" value="SMC37215.1"/>
    <property type="molecule type" value="Genomic_DNA"/>
</dbReference>
<accession>A0A1W1YLY8</accession>
<dbReference type="STRING" id="1938817.SAMN06296008_103179"/>
<reference evidence="1 2" key="1">
    <citation type="submission" date="2017-04" db="EMBL/GenBank/DDBJ databases">
        <authorList>
            <person name="Afonso C.L."/>
            <person name="Miller P.J."/>
            <person name="Scott M.A."/>
            <person name="Spackman E."/>
            <person name="Goraichik I."/>
            <person name="Dimitrov K.M."/>
            <person name="Suarez D.L."/>
            <person name="Swayne D.E."/>
        </authorList>
    </citation>
    <scope>NUCLEOTIDE SEQUENCE [LARGE SCALE GENOMIC DNA]</scope>
    <source>
        <strain evidence="1 2">VK13</strain>
    </source>
</reference>
<name>A0A1W1YLY8_9BURK</name>
<keyword evidence="2" id="KW-1185">Reference proteome</keyword>
<dbReference type="AlphaFoldDB" id="A0A1W1YLY8"/>
<gene>
    <name evidence="1" type="ORF">SAMN06296008_103179</name>
</gene>
<dbReference type="Proteomes" id="UP000192708">
    <property type="component" value="Unassembled WGS sequence"/>
</dbReference>
<protein>
    <submittedName>
        <fullName evidence="1">Uncharacterized protein</fullName>
    </submittedName>
</protein>
<evidence type="ECO:0000313" key="1">
    <source>
        <dbReference type="EMBL" id="SMC37215.1"/>
    </source>
</evidence>
<sequence length="54" mass="6364">MRMFWNFAALAFIVGGIISYVSFKNPIIFTIGMLLMLYQTRPIMPEENLPKKFY</sequence>